<organism evidence="1 2">
    <name type="scientific">Tritrichomonas musculus</name>
    <dbReference type="NCBI Taxonomy" id="1915356"/>
    <lineage>
        <taxon>Eukaryota</taxon>
        <taxon>Metamonada</taxon>
        <taxon>Parabasalia</taxon>
        <taxon>Tritrichomonadida</taxon>
        <taxon>Tritrichomonadidae</taxon>
        <taxon>Tritrichomonas</taxon>
    </lineage>
</organism>
<dbReference type="EMBL" id="JAPFFF010000013">
    <property type="protein sequence ID" value="KAK8871653.1"/>
    <property type="molecule type" value="Genomic_DNA"/>
</dbReference>
<dbReference type="Proteomes" id="UP001470230">
    <property type="component" value="Unassembled WGS sequence"/>
</dbReference>
<sequence length="380" mass="45496">MSIEHYFNELKKIYESIISFIDDESGEETNYQNLIKLFDDLKIRENKYELKSILHLLLNISNNHHRNSSFFDKIGQIFTYFKDQIKQTLTNYMIFNIFQSNKRILLLLIELEIFTLDLAILDSLEIKKYVSLFYIHYFFPETKPFFNKESADRLTEEMPKVFVDDLDEFKEIRRNGENDSYICTLIRNDLVEDFITHVSQTNLPLAETTIPPSIYETNCFIAERNPTLIEYAAFHGSIQIFRYLQNCEVQLTPSIWLYAIHSNNAELIHLLIEFNVHPPNESYVKCLEESIKCHHNEITYYIKENLLSKTENEVISSSSLKYYNFGELQIDSINQDYFYELCMYDYFQFVEVLLKCRDVDINTKINRRVFFYQNIFFIEF</sequence>
<gene>
    <name evidence="1" type="ORF">M9Y10_007390</name>
</gene>
<dbReference type="InterPro" id="IPR036770">
    <property type="entry name" value="Ankyrin_rpt-contain_sf"/>
</dbReference>
<dbReference type="SUPFAM" id="SSF48403">
    <property type="entry name" value="Ankyrin repeat"/>
    <property type="match status" value="1"/>
</dbReference>
<reference evidence="1 2" key="1">
    <citation type="submission" date="2024-04" db="EMBL/GenBank/DDBJ databases">
        <title>Tritrichomonas musculus Genome.</title>
        <authorList>
            <person name="Alves-Ferreira E."/>
            <person name="Grigg M."/>
            <person name="Lorenzi H."/>
            <person name="Galac M."/>
        </authorList>
    </citation>
    <scope>NUCLEOTIDE SEQUENCE [LARGE SCALE GENOMIC DNA]</scope>
    <source>
        <strain evidence="1 2">EAF2021</strain>
    </source>
</reference>
<evidence type="ECO:0000313" key="1">
    <source>
        <dbReference type="EMBL" id="KAK8871653.1"/>
    </source>
</evidence>
<comment type="caution">
    <text evidence="1">The sequence shown here is derived from an EMBL/GenBank/DDBJ whole genome shotgun (WGS) entry which is preliminary data.</text>
</comment>
<keyword evidence="2" id="KW-1185">Reference proteome</keyword>
<proteinExistence type="predicted"/>
<evidence type="ECO:0000313" key="2">
    <source>
        <dbReference type="Proteomes" id="UP001470230"/>
    </source>
</evidence>
<dbReference type="PANTHER" id="PTHR24159">
    <property type="match status" value="1"/>
</dbReference>
<accession>A0ABR2J170</accession>
<evidence type="ECO:0008006" key="3">
    <source>
        <dbReference type="Google" id="ProtNLM"/>
    </source>
</evidence>
<dbReference type="PANTHER" id="PTHR24159:SF5">
    <property type="entry name" value="ANK_REP_REGION DOMAIN-CONTAINING PROTEIN"/>
    <property type="match status" value="1"/>
</dbReference>
<name>A0ABR2J170_9EUKA</name>
<protein>
    <recommendedName>
        <fullName evidence="3">DUF3447 domain-containing protein</fullName>
    </recommendedName>
</protein>